<organism evidence="6 7">
    <name type="scientific">Tenacibaculum jejuense</name>
    <dbReference type="NCBI Taxonomy" id="584609"/>
    <lineage>
        <taxon>Bacteria</taxon>
        <taxon>Pseudomonadati</taxon>
        <taxon>Bacteroidota</taxon>
        <taxon>Flavobacteriia</taxon>
        <taxon>Flavobacteriales</taxon>
        <taxon>Flavobacteriaceae</taxon>
        <taxon>Tenacibaculum</taxon>
    </lineage>
</organism>
<dbReference type="InterPro" id="IPR046357">
    <property type="entry name" value="PPIase_dom_sf"/>
</dbReference>
<dbReference type="Proteomes" id="UP000215214">
    <property type="component" value="Chromosome TJEJU"/>
</dbReference>
<dbReference type="EC" id="5.2.1.8" evidence="4"/>
<evidence type="ECO:0000313" key="6">
    <source>
        <dbReference type="EMBL" id="SNR16827.1"/>
    </source>
</evidence>
<reference evidence="6 7" key="1">
    <citation type="submission" date="2017-07" db="EMBL/GenBank/DDBJ databases">
        <authorList>
            <person name="Sun Z.S."/>
            <person name="Albrecht U."/>
            <person name="Echele G."/>
            <person name="Lee C.C."/>
        </authorList>
    </citation>
    <scope>NUCLEOTIDE SEQUENCE [LARGE SCALE GENOMIC DNA]</scope>
    <source>
        <strain evidence="7">type strain: KCTC 22618</strain>
    </source>
</reference>
<evidence type="ECO:0000256" key="2">
    <source>
        <dbReference type="ARBA" id="ARBA00023110"/>
    </source>
</evidence>
<dbReference type="PROSITE" id="PS50059">
    <property type="entry name" value="FKBP_PPIASE"/>
    <property type="match status" value="1"/>
</dbReference>
<sequence length="187" mass="21422">MTYLVLMNSKCIFILALVVLVGACNSPEARRPVKHTTSNFYKEVIEENIKLNQLEKKQIENSLAKDTLNNYLSSPSGFWYTYNKKDSLSTITPKKGDVVTIQYSITDFYNSPIYEEQKIEYKVDKEDFIPALQEGIKLMKKGETITFVIPSYRAYGVTGDGNKIRMNQTLKSKLTLIDIKKVNNEIN</sequence>
<dbReference type="InterPro" id="IPR019869">
    <property type="entry name" value="Motility-assoc_PPIase_GldI"/>
</dbReference>
<comment type="similarity">
    <text evidence="4">Belongs to the FKBP-type PPIase family.</text>
</comment>
<dbReference type="SUPFAM" id="SSF54534">
    <property type="entry name" value="FKBP-like"/>
    <property type="match status" value="1"/>
</dbReference>
<protein>
    <recommendedName>
        <fullName evidence="4">Peptidyl-prolyl cis-trans isomerase</fullName>
        <ecNumber evidence="4">5.2.1.8</ecNumber>
    </recommendedName>
</protein>
<comment type="catalytic activity">
    <reaction evidence="1 3 4">
        <text>[protein]-peptidylproline (omega=180) = [protein]-peptidylproline (omega=0)</text>
        <dbReference type="Rhea" id="RHEA:16237"/>
        <dbReference type="Rhea" id="RHEA-COMP:10747"/>
        <dbReference type="Rhea" id="RHEA-COMP:10748"/>
        <dbReference type="ChEBI" id="CHEBI:83833"/>
        <dbReference type="ChEBI" id="CHEBI:83834"/>
        <dbReference type="EC" id="5.2.1.8"/>
    </reaction>
</comment>
<evidence type="ECO:0000259" key="5">
    <source>
        <dbReference type="PROSITE" id="PS50059"/>
    </source>
</evidence>
<evidence type="ECO:0000256" key="1">
    <source>
        <dbReference type="ARBA" id="ARBA00000971"/>
    </source>
</evidence>
<dbReference type="KEGG" id="tje:TJEJU_3173"/>
<keyword evidence="7" id="KW-1185">Reference proteome</keyword>
<dbReference type="Gene3D" id="3.10.50.40">
    <property type="match status" value="1"/>
</dbReference>
<name>A0A238UC88_9FLAO</name>
<evidence type="ECO:0000256" key="3">
    <source>
        <dbReference type="PROSITE-ProRule" id="PRU00277"/>
    </source>
</evidence>
<evidence type="ECO:0000256" key="4">
    <source>
        <dbReference type="RuleBase" id="RU003915"/>
    </source>
</evidence>
<evidence type="ECO:0000313" key="7">
    <source>
        <dbReference type="Proteomes" id="UP000215214"/>
    </source>
</evidence>
<dbReference type="NCBIfam" id="TIGR03516">
    <property type="entry name" value="ppisom_GldI"/>
    <property type="match status" value="1"/>
</dbReference>
<dbReference type="AlphaFoldDB" id="A0A238UC88"/>
<proteinExistence type="inferred from homology"/>
<accession>A0A238UC88</accession>
<gene>
    <name evidence="6" type="primary">gldI</name>
    <name evidence="6" type="ORF">TJEJU_3173</name>
</gene>
<keyword evidence="2 3" id="KW-0697">Rotamase</keyword>
<dbReference type="GO" id="GO:0003755">
    <property type="term" value="F:peptidyl-prolyl cis-trans isomerase activity"/>
    <property type="evidence" value="ECO:0007669"/>
    <property type="project" value="UniProtKB-UniRule"/>
</dbReference>
<feature type="domain" description="PPIase FKBP-type" evidence="5">
    <location>
        <begin position="96"/>
        <end position="180"/>
    </location>
</feature>
<dbReference type="Pfam" id="PF00254">
    <property type="entry name" value="FKBP_C"/>
    <property type="match status" value="1"/>
</dbReference>
<dbReference type="InterPro" id="IPR001179">
    <property type="entry name" value="PPIase_FKBP_dom"/>
</dbReference>
<keyword evidence="3 4" id="KW-0413">Isomerase</keyword>
<dbReference type="EMBL" id="LT899436">
    <property type="protein sequence ID" value="SNR16827.1"/>
    <property type="molecule type" value="Genomic_DNA"/>
</dbReference>